<dbReference type="Proteomes" id="UP000321617">
    <property type="component" value="Unassembled WGS sequence"/>
</dbReference>
<feature type="transmembrane region" description="Helical" evidence="1">
    <location>
        <begin position="149"/>
        <end position="174"/>
    </location>
</feature>
<comment type="caution">
    <text evidence="2">The sequence shown here is derived from an EMBL/GenBank/DDBJ whole genome shotgun (WGS) entry which is preliminary data.</text>
</comment>
<feature type="transmembrane region" description="Helical" evidence="1">
    <location>
        <begin position="75"/>
        <end position="93"/>
    </location>
</feature>
<reference evidence="2 3" key="1">
    <citation type="journal article" date="2013" name="Stand. Genomic Sci.">
        <title>Genomic Encyclopedia of Type Strains, Phase I: The one thousand microbial genomes (KMG-I) project.</title>
        <authorList>
            <person name="Kyrpides N.C."/>
            <person name="Woyke T."/>
            <person name="Eisen J.A."/>
            <person name="Garrity G."/>
            <person name="Lilburn T.G."/>
            <person name="Beck B.J."/>
            <person name="Whitman W.B."/>
            <person name="Hugenholtz P."/>
            <person name="Klenk H.P."/>
        </authorList>
    </citation>
    <scope>NUCLEOTIDE SEQUENCE [LARGE SCALE GENOMIC DNA]</scope>
    <source>
        <strain evidence="2 3">DSM 45044</strain>
    </source>
</reference>
<keyword evidence="1" id="KW-0472">Membrane</keyword>
<dbReference type="OrthoDB" id="5187995at2"/>
<keyword evidence="1" id="KW-1133">Transmembrane helix</keyword>
<dbReference type="AlphaFoldDB" id="A0A562V3I9"/>
<proteinExistence type="predicted"/>
<evidence type="ECO:0000256" key="1">
    <source>
        <dbReference type="SAM" id="Phobius"/>
    </source>
</evidence>
<protein>
    <submittedName>
        <fullName evidence="2">Uncharacterized protein</fullName>
    </submittedName>
</protein>
<dbReference type="RefSeq" id="WP_147139583.1">
    <property type="nucleotide sequence ID" value="NZ_BAABIJ010000002.1"/>
</dbReference>
<keyword evidence="3" id="KW-1185">Reference proteome</keyword>
<dbReference type="EMBL" id="VLLL01000006">
    <property type="protein sequence ID" value="TWJ12451.1"/>
    <property type="molecule type" value="Genomic_DNA"/>
</dbReference>
<accession>A0A562V3I9</accession>
<evidence type="ECO:0000313" key="2">
    <source>
        <dbReference type="EMBL" id="TWJ12451.1"/>
    </source>
</evidence>
<keyword evidence="1" id="KW-0812">Transmembrane</keyword>
<gene>
    <name evidence="2" type="ORF">LX16_3209</name>
</gene>
<organism evidence="2 3">
    <name type="scientific">Stackebrandtia albiflava</name>
    <dbReference type="NCBI Taxonomy" id="406432"/>
    <lineage>
        <taxon>Bacteria</taxon>
        <taxon>Bacillati</taxon>
        <taxon>Actinomycetota</taxon>
        <taxon>Actinomycetes</taxon>
        <taxon>Glycomycetales</taxon>
        <taxon>Glycomycetaceae</taxon>
        <taxon>Stackebrandtia</taxon>
    </lineage>
</organism>
<feature type="transmembrane region" description="Helical" evidence="1">
    <location>
        <begin position="113"/>
        <end position="142"/>
    </location>
</feature>
<dbReference type="Pfam" id="PF22564">
    <property type="entry name" value="HAAS"/>
    <property type="match status" value="1"/>
</dbReference>
<sequence>MTHPIDDYLAGVERRLPGSRRMRAEVVAELRDGLLTAVEERGEDELPRILDEFGSPARVAAGFGPELRLGLVRRGAAQILAVLFATGVAWRCFETVWGTPDSTIPTGWTRPVFLAATGVIEIAPVVAQLAALACLGVVLIAGPGRLLHAAAVVTSVGVVGFGLGALAICVTVAAPHRLETIGLGIPLALLTVGLARRAHRLAADARAARG</sequence>
<feature type="transmembrane region" description="Helical" evidence="1">
    <location>
        <begin position="180"/>
        <end position="199"/>
    </location>
</feature>
<evidence type="ECO:0000313" key="3">
    <source>
        <dbReference type="Proteomes" id="UP000321617"/>
    </source>
</evidence>
<name>A0A562V3I9_9ACTN</name>